<dbReference type="AlphaFoldDB" id="A0A6J6YUE3"/>
<dbReference type="PANTHER" id="PTHR21366">
    <property type="entry name" value="GLYOXALASE FAMILY PROTEIN"/>
    <property type="match status" value="1"/>
</dbReference>
<dbReference type="InterPro" id="IPR004360">
    <property type="entry name" value="Glyas_Fos-R_dOase_dom"/>
</dbReference>
<dbReference type="InterPro" id="IPR037523">
    <property type="entry name" value="VOC_core"/>
</dbReference>
<dbReference type="EMBL" id="CAEZYR010000008">
    <property type="protein sequence ID" value="CAB4729759.1"/>
    <property type="molecule type" value="Genomic_DNA"/>
</dbReference>
<reference evidence="3" key="1">
    <citation type="submission" date="2020-05" db="EMBL/GenBank/DDBJ databases">
        <authorList>
            <person name="Chiriac C."/>
            <person name="Salcher M."/>
            <person name="Ghai R."/>
            <person name="Kavagutti S V."/>
        </authorList>
    </citation>
    <scope>NUCLEOTIDE SEQUENCE</scope>
</reference>
<proteinExistence type="predicted"/>
<evidence type="ECO:0000313" key="4">
    <source>
        <dbReference type="EMBL" id="CAB4888595.1"/>
    </source>
</evidence>
<sequence length="133" mass="14277">MISGFDHLAITCNDVDASIAFYASVLGAELLLADLWHDRKMPVAIMQVGANRLSLHQAAAPAKPHARTPTPGSVDLCFRWVGPIKTAVDHLALHDVAVIEGPVPRPASNGERGTSVYFRDLDGNLLELLTLDA</sequence>
<evidence type="ECO:0000313" key="2">
    <source>
        <dbReference type="EMBL" id="CAB4729759.1"/>
    </source>
</evidence>
<organism evidence="3">
    <name type="scientific">freshwater metagenome</name>
    <dbReference type="NCBI Taxonomy" id="449393"/>
    <lineage>
        <taxon>unclassified sequences</taxon>
        <taxon>metagenomes</taxon>
        <taxon>ecological metagenomes</taxon>
    </lineage>
</organism>
<dbReference type="PROSITE" id="PS51819">
    <property type="entry name" value="VOC"/>
    <property type="match status" value="1"/>
</dbReference>
<accession>A0A6J6YUE3</accession>
<dbReference type="Gene3D" id="3.10.180.10">
    <property type="entry name" value="2,3-Dihydroxybiphenyl 1,2-Dioxygenase, domain 1"/>
    <property type="match status" value="1"/>
</dbReference>
<dbReference type="EMBL" id="CAFBOS010000006">
    <property type="protein sequence ID" value="CAB4978357.1"/>
    <property type="molecule type" value="Genomic_DNA"/>
</dbReference>
<evidence type="ECO:0000259" key="1">
    <source>
        <dbReference type="PROSITE" id="PS51819"/>
    </source>
</evidence>
<dbReference type="SUPFAM" id="SSF54593">
    <property type="entry name" value="Glyoxalase/Bleomycin resistance protein/Dihydroxybiphenyl dioxygenase"/>
    <property type="match status" value="1"/>
</dbReference>
<dbReference type="InterPro" id="IPR029068">
    <property type="entry name" value="Glyas_Bleomycin-R_OHBP_Dase"/>
</dbReference>
<gene>
    <name evidence="2" type="ORF">UFOPK2754_00395</name>
    <name evidence="3" type="ORF">UFOPK3139_00137</name>
    <name evidence="4" type="ORF">UFOPK3543_00047</name>
    <name evidence="5" type="ORF">UFOPK3967_00194</name>
</gene>
<evidence type="ECO:0000313" key="5">
    <source>
        <dbReference type="EMBL" id="CAB4978357.1"/>
    </source>
</evidence>
<evidence type="ECO:0000313" key="3">
    <source>
        <dbReference type="EMBL" id="CAB4813061.1"/>
    </source>
</evidence>
<dbReference type="Pfam" id="PF00903">
    <property type="entry name" value="Glyoxalase"/>
    <property type="match status" value="1"/>
</dbReference>
<dbReference type="PANTHER" id="PTHR21366:SF14">
    <property type="entry name" value="GLYOXALASE DOMAIN-CONTAINING PROTEIN 5"/>
    <property type="match status" value="1"/>
</dbReference>
<feature type="domain" description="VOC" evidence="1">
    <location>
        <begin position="4"/>
        <end position="131"/>
    </location>
</feature>
<dbReference type="EMBL" id="CAFBMH010000001">
    <property type="protein sequence ID" value="CAB4888595.1"/>
    <property type="molecule type" value="Genomic_DNA"/>
</dbReference>
<name>A0A6J6YUE3_9ZZZZ</name>
<dbReference type="InterPro" id="IPR050383">
    <property type="entry name" value="GlyoxalaseI/FosfomycinResist"/>
</dbReference>
<dbReference type="EMBL" id="CAFABA010000003">
    <property type="protein sequence ID" value="CAB4813061.1"/>
    <property type="molecule type" value="Genomic_DNA"/>
</dbReference>
<protein>
    <submittedName>
        <fullName evidence="3">Unannotated protein</fullName>
    </submittedName>
</protein>